<dbReference type="InterPro" id="IPR032528">
    <property type="entry name" value="Ribosom_S30AE_C"/>
</dbReference>
<evidence type="ECO:0000313" key="9">
    <source>
        <dbReference type="Proteomes" id="UP000032483"/>
    </source>
</evidence>
<comment type="similarity">
    <text evidence="2">Belongs to the HPF/YfiA ribosome-associated protein family. Long HPF subfamily.</text>
</comment>
<dbReference type="PANTHER" id="PTHR33231">
    <property type="entry name" value="30S RIBOSOMAL PROTEIN"/>
    <property type="match status" value="1"/>
</dbReference>
<reference evidence="6 11" key="4">
    <citation type="submission" date="2019-08" db="EMBL/GenBank/DDBJ databases">
        <title>In-depth cultivation of the pig gut microbiome towards novel bacterial diversity and tailored functional studies.</title>
        <authorList>
            <person name="Wylensek D."/>
            <person name="Hitch T.C.A."/>
            <person name="Clavel T."/>
        </authorList>
    </citation>
    <scope>NUCLEOTIDE SEQUENCE [LARGE SCALE GENOMIC DNA]</scope>
    <source>
        <strain evidence="6 11">WCA3-601-WT-6J</strain>
    </source>
</reference>
<evidence type="ECO:0000313" key="13">
    <source>
        <dbReference type="Proteomes" id="UP000472755"/>
    </source>
</evidence>
<evidence type="ECO:0000313" key="8">
    <source>
        <dbReference type="EMBL" id="MTS51984.1"/>
    </source>
</evidence>
<dbReference type="Proteomes" id="UP000053433">
    <property type="component" value="Unassembled WGS sequence"/>
</dbReference>
<dbReference type="NCBIfam" id="TIGR00741">
    <property type="entry name" value="yfiA"/>
    <property type="match status" value="1"/>
</dbReference>
<dbReference type="Proteomes" id="UP000449193">
    <property type="component" value="Unassembled WGS sequence"/>
</dbReference>
<dbReference type="EMBL" id="JXXK01000008">
    <property type="protein sequence ID" value="KJF40299.1"/>
    <property type="molecule type" value="Genomic_DNA"/>
</dbReference>
<dbReference type="Pfam" id="PF16321">
    <property type="entry name" value="Ribosom_S30AE_C"/>
    <property type="match status" value="1"/>
</dbReference>
<dbReference type="GeneID" id="42856521"/>
<comment type="subcellular location">
    <subcellularLocation>
        <location evidence="2">Cytoplasm</location>
    </subcellularLocation>
</comment>
<evidence type="ECO:0000313" key="5">
    <source>
        <dbReference type="EMBL" id="KUE76782.1"/>
    </source>
</evidence>
<sequence>MKITCTGRKVNLKDAFIQRVETKLAKLDKFFSDSAEANVTVTVEKDWQTVEVTVKDKGFTSRAEKSADRMEDAFDAAVDLLTRRIVKNRKRLENRVYQPAVEEFALAAHEAEPEEAYSIIREKRFSCKPSTVDEAILEMNMLGHTFFLFRDADTDEIHAVYRRKDGSYGVLIPER</sequence>
<feature type="domain" description="Sigma 54 modulation/S30EA ribosomal protein C-terminal" evidence="3">
    <location>
        <begin position="115"/>
        <end position="170"/>
    </location>
</feature>
<dbReference type="EMBL" id="WMZR01000013">
    <property type="protein sequence ID" value="MTS51984.1"/>
    <property type="molecule type" value="Genomic_DNA"/>
</dbReference>
<dbReference type="EMBL" id="LMUA01000007">
    <property type="protein sequence ID" value="KUE76782.1"/>
    <property type="molecule type" value="Genomic_DNA"/>
</dbReference>
<dbReference type="SUPFAM" id="SSF69754">
    <property type="entry name" value="Ribosome binding protein Y (YfiA homologue)"/>
    <property type="match status" value="1"/>
</dbReference>
<dbReference type="InterPro" id="IPR003489">
    <property type="entry name" value="RHF/RaiA"/>
</dbReference>
<dbReference type="Gene3D" id="3.30.505.50">
    <property type="entry name" value="Sigma 54 modulation/S30EA ribosomal protein, C-terminal domain"/>
    <property type="match status" value="1"/>
</dbReference>
<reference evidence="12 13" key="3">
    <citation type="journal article" date="2019" name="Nat. Med.">
        <title>A library of human gut bacterial isolates paired with longitudinal multiomics data enables mechanistic microbiome research.</title>
        <authorList>
            <person name="Poyet M."/>
            <person name="Groussin M."/>
            <person name="Gibbons S.M."/>
            <person name="Avila-Pacheco J."/>
            <person name="Jiang X."/>
            <person name="Kearney S.M."/>
            <person name="Perrotta A.R."/>
            <person name="Berdy B."/>
            <person name="Zhao S."/>
            <person name="Lieberman T.D."/>
            <person name="Swanson P.K."/>
            <person name="Smith M."/>
            <person name="Roesemann S."/>
            <person name="Alexander J.E."/>
            <person name="Rich S.A."/>
            <person name="Livny J."/>
            <person name="Vlamakis H."/>
            <person name="Clish C."/>
            <person name="Bullock K."/>
            <person name="Deik A."/>
            <person name="Scott J."/>
            <person name="Pierce K.A."/>
            <person name="Xavier R.J."/>
            <person name="Alm E.J."/>
        </authorList>
    </citation>
    <scope>NUCLEOTIDE SEQUENCE [LARGE SCALE GENOMIC DNA]</scope>
    <source>
        <strain evidence="7 13">BIOML-A4</strain>
        <strain evidence="8 12">BIOML-A7</strain>
    </source>
</reference>
<dbReference type="Proteomes" id="UP000472755">
    <property type="component" value="Unassembled WGS sequence"/>
</dbReference>
<name>A0A0D8J0M9_9FIRM</name>
<dbReference type="Proteomes" id="UP000431913">
    <property type="component" value="Unassembled WGS sequence"/>
</dbReference>
<organism evidence="4 9">
    <name type="scientific">Ruthenibacterium lactatiformans</name>
    <dbReference type="NCBI Taxonomy" id="1550024"/>
    <lineage>
        <taxon>Bacteria</taxon>
        <taxon>Bacillati</taxon>
        <taxon>Bacillota</taxon>
        <taxon>Clostridia</taxon>
        <taxon>Eubacteriales</taxon>
        <taxon>Oscillospiraceae</taxon>
        <taxon>Ruthenibacterium</taxon>
    </lineage>
</organism>
<gene>
    <name evidence="6" type="primary">raiA</name>
    <name evidence="2" type="synonym">hpf</name>
    <name evidence="5" type="ORF">ASJ35_07200</name>
    <name evidence="6" type="ORF">FYJ76_04995</name>
    <name evidence="8" type="ORF">GMD52_10565</name>
    <name evidence="7" type="ORF">GMD59_17090</name>
    <name evidence="4" type="ORF">TQ39_07890</name>
</gene>
<evidence type="ECO:0000313" key="11">
    <source>
        <dbReference type="Proteomes" id="UP000431913"/>
    </source>
</evidence>
<dbReference type="Proteomes" id="UP000032483">
    <property type="component" value="Unassembled WGS sequence"/>
</dbReference>
<dbReference type="InterPro" id="IPR034694">
    <property type="entry name" value="HPF_long/plastid"/>
</dbReference>
<comment type="caution">
    <text evidence="4">The sequence shown here is derived from an EMBL/GenBank/DDBJ whole genome shotgun (WGS) entry which is preliminary data.</text>
</comment>
<dbReference type="Gene3D" id="3.30.160.100">
    <property type="entry name" value="Ribosome hibernation promotion factor-like"/>
    <property type="match status" value="1"/>
</dbReference>
<protein>
    <recommendedName>
        <fullName evidence="2">Ribosome hibernation promoting factor</fullName>
        <shortName evidence="2">HPF</shortName>
    </recommendedName>
</protein>
<evidence type="ECO:0000256" key="2">
    <source>
        <dbReference type="HAMAP-Rule" id="MF_00839"/>
    </source>
</evidence>
<dbReference type="AlphaFoldDB" id="A0A0D8J0M9"/>
<dbReference type="GO" id="GO:0045900">
    <property type="term" value="P:negative regulation of translational elongation"/>
    <property type="evidence" value="ECO:0007669"/>
    <property type="project" value="TreeGrafter"/>
</dbReference>
<evidence type="ECO:0000259" key="3">
    <source>
        <dbReference type="Pfam" id="PF16321"/>
    </source>
</evidence>
<dbReference type="InterPro" id="IPR050574">
    <property type="entry name" value="HPF/YfiA_ribosome-assoc"/>
</dbReference>
<dbReference type="RefSeq" id="WP_050005150.1">
    <property type="nucleotide sequence ID" value="NZ_CAQJQL010000186.1"/>
</dbReference>
<dbReference type="CDD" id="cd00552">
    <property type="entry name" value="RaiA"/>
    <property type="match status" value="1"/>
</dbReference>
<reference evidence="4" key="1">
    <citation type="submission" date="2015-02" db="EMBL/GenBank/DDBJ databases">
        <title>A novel member of the family Ruminococcaceae isolated from human feces.</title>
        <authorList>
            <person name="Shkoporov A.N."/>
            <person name="Chaplin A.V."/>
            <person name="Motuzova O.V."/>
            <person name="Kafarskaia L.I."/>
            <person name="Khokhlova E.V."/>
            <person name="Efimov B.A."/>
        </authorList>
    </citation>
    <scope>NUCLEOTIDE SEQUENCE [LARGE SCALE GENOMIC DNA]</scope>
    <source>
        <strain evidence="4">585-1</strain>
    </source>
</reference>
<dbReference type="GO" id="GO:0022627">
    <property type="term" value="C:cytosolic small ribosomal subunit"/>
    <property type="evidence" value="ECO:0007669"/>
    <property type="project" value="TreeGrafter"/>
</dbReference>
<evidence type="ECO:0000313" key="10">
    <source>
        <dbReference type="Proteomes" id="UP000053433"/>
    </source>
</evidence>
<accession>A0A0D8J0M9</accession>
<accession>A0A0W7TSJ9</accession>
<dbReference type="HAMAP" id="MF_00839">
    <property type="entry name" value="HPF"/>
    <property type="match status" value="1"/>
</dbReference>
<keyword evidence="1 2" id="KW-0810">Translation regulation</keyword>
<keyword evidence="9" id="KW-1185">Reference proteome</keyword>
<evidence type="ECO:0000313" key="12">
    <source>
        <dbReference type="Proteomes" id="UP000449193"/>
    </source>
</evidence>
<dbReference type="GO" id="GO:0043024">
    <property type="term" value="F:ribosomal small subunit binding"/>
    <property type="evidence" value="ECO:0007669"/>
    <property type="project" value="TreeGrafter"/>
</dbReference>
<dbReference type="InterPro" id="IPR036567">
    <property type="entry name" value="RHF-like"/>
</dbReference>
<keyword evidence="4" id="KW-0687">Ribonucleoprotein</keyword>
<dbReference type="EMBL" id="VUNJ01000004">
    <property type="protein sequence ID" value="MST91296.1"/>
    <property type="molecule type" value="Genomic_DNA"/>
</dbReference>
<keyword evidence="4" id="KW-0689">Ribosomal protein</keyword>
<evidence type="ECO:0000313" key="4">
    <source>
        <dbReference type="EMBL" id="KJF40299.1"/>
    </source>
</evidence>
<evidence type="ECO:0000313" key="6">
    <source>
        <dbReference type="EMBL" id="MST91296.1"/>
    </source>
</evidence>
<comment type="function">
    <text evidence="2">Required for dimerization of active 70S ribosomes into 100S ribosomes in stationary phase; 100S ribosomes are translationally inactive and sometimes present during exponential growth.</text>
</comment>
<dbReference type="Pfam" id="PF02482">
    <property type="entry name" value="Ribosomal_S30AE"/>
    <property type="match status" value="1"/>
</dbReference>
<evidence type="ECO:0000313" key="7">
    <source>
        <dbReference type="EMBL" id="MTS28985.1"/>
    </source>
</evidence>
<evidence type="ECO:0000256" key="1">
    <source>
        <dbReference type="ARBA" id="ARBA00022845"/>
    </source>
</evidence>
<dbReference type="EMBL" id="WMZU01000043">
    <property type="protein sequence ID" value="MTS28985.1"/>
    <property type="molecule type" value="Genomic_DNA"/>
</dbReference>
<dbReference type="PANTHER" id="PTHR33231:SF1">
    <property type="entry name" value="30S RIBOSOMAL PROTEIN"/>
    <property type="match status" value="1"/>
</dbReference>
<reference evidence="5 10" key="2">
    <citation type="submission" date="2015-10" db="EMBL/GenBank/DDBJ databases">
        <title>A novel member of the family Ruminococcaceae isolated from human faeces.</title>
        <authorList>
            <person name="Shkoporov A.N."/>
            <person name="Chaplin A.V."/>
            <person name="Motuzova O.V."/>
            <person name="Kafarskaia L.I."/>
            <person name="Efimov B.A."/>
        </authorList>
    </citation>
    <scope>NUCLEOTIDE SEQUENCE [LARGE SCALE GENOMIC DNA]</scope>
    <source>
        <strain evidence="5 10">668</strain>
    </source>
</reference>
<dbReference type="InterPro" id="IPR038416">
    <property type="entry name" value="Ribosom_S30AE_C_sf"/>
</dbReference>
<keyword evidence="2" id="KW-0963">Cytoplasm</keyword>
<comment type="subunit">
    <text evidence="2">Interacts with 100S ribosomes.</text>
</comment>
<proteinExistence type="inferred from homology"/>